<comment type="cofactor">
    <cofactor evidence="6">
        <name>Co(2+)</name>
        <dbReference type="ChEBI" id="CHEBI:48828"/>
    </cofactor>
    <cofactor evidence="6">
        <name>Zn(2+)</name>
        <dbReference type="ChEBI" id="CHEBI:29105"/>
    </cofactor>
    <cofactor evidence="6">
        <name>Mn(2+)</name>
        <dbReference type="ChEBI" id="CHEBI:29035"/>
    </cofactor>
    <cofactor evidence="6">
        <name>Fe(2+)</name>
        <dbReference type="ChEBI" id="CHEBI:29033"/>
    </cofactor>
    <text evidence="6">Binds 2 divalent metal cations per subunit. Has a high-affinity and a low affinity metal-binding site. The true nature of the physiological cofactor is under debate. The enzyme is active with cobalt, zinc, manganese or divalent iron ions. Most likely, methionine aminopeptidases function as mononuclear Fe(2+)-metalloproteases under physiological conditions, and the catalytically relevant metal-binding site has been assigned to the histidine-containing high-affinity site.</text>
</comment>
<feature type="binding site" evidence="6">
    <location>
        <position position="212"/>
    </location>
    <ligand>
        <name>a divalent metal cation</name>
        <dbReference type="ChEBI" id="CHEBI:60240"/>
        <label>2</label>
        <note>catalytic</note>
    </ligand>
</feature>
<dbReference type="GO" id="GO:0004177">
    <property type="term" value="F:aminopeptidase activity"/>
    <property type="evidence" value="ECO:0007669"/>
    <property type="project" value="UniProtKB-KW"/>
</dbReference>
<dbReference type="RefSeq" id="WP_344008544.1">
    <property type="nucleotide sequence ID" value="NZ_BAAAMY010000007.1"/>
</dbReference>
<dbReference type="NCBIfam" id="TIGR00500">
    <property type="entry name" value="met_pdase_I"/>
    <property type="match status" value="1"/>
</dbReference>
<feature type="binding site" evidence="6">
    <location>
        <position position="115"/>
    </location>
    <ligand>
        <name>a divalent metal cation</name>
        <dbReference type="ChEBI" id="CHEBI:60240"/>
        <label>1</label>
    </ligand>
</feature>
<keyword evidence="4 6" id="KW-0479">Metal-binding</keyword>
<dbReference type="EMBL" id="BAAAMY010000007">
    <property type="protein sequence ID" value="GAA1927260.1"/>
    <property type="molecule type" value="Genomic_DNA"/>
</dbReference>
<keyword evidence="3 6" id="KW-0645">Protease</keyword>
<feature type="domain" description="Peptidase M24" evidence="8">
    <location>
        <begin position="22"/>
        <end position="250"/>
    </location>
</feature>
<name>A0ABN2PPS3_9ACTN</name>
<dbReference type="InterPro" id="IPR001714">
    <property type="entry name" value="Pept_M24_MAP"/>
</dbReference>
<dbReference type="InterPro" id="IPR002467">
    <property type="entry name" value="Pept_M24A_MAP1"/>
</dbReference>
<dbReference type="HAMAP" id="MF_01974">
    <property type="entry name" value="MetAP_1"/>
    <property type="match status" value="1"/>
</dbReference>
<dbReference type="CDD" id="cd01086">
    <property type="entry name" value="MetAP1"/>
    <property type="match status" value="1"/>
</dbReference>
<feature type="binding site" evidence="6">
    <location>
        <position position="179"/>
    </location>
    <ligand>
        <name>a divalent metal cation</name>
        <dbReference type="ChEBI" id="CHEBI:60240"/>
        <label>2</label>
        <note>catalytic</note>
    </ligand>
</feature>
<dbReference type="PANTHER" id="PTHR43330">
    <property type="entry name" value="METHIONINE AMINOPEPTIDASE"/>
    <property type="match status" value="1"/>
</dbReference>
<evidence type="ECO:0000256" key="5">
    <source>
        <dbReference type="ARBA" id="ARBA00022801"/>
    </source>
</evidence>
<evidence type="ECO:0000313" key="9">
    <source>
        <dbReference type="EMBL" id="GAA1927260.1"/>
    </source>
</evidence>
<comment type="catalytic activity">
    <reaction evidence="6 7">
        <text>Release of N-terminal amino acids, preferentially methionine, from peptides and arylamides.</text>
        <dbReference type="EC" id="3.4.11.18"/>
    </reaction>
</comment>
<evidence type="ECO:0000256" key="7">
    <source>
        <dbReference type="RuleBase" id="RU003653"/>
    </source>
</evidence>
<dbReference type="Pfam" id="PF00557">
    <property type="entry name" value="Peptidase_M24"/>
    <property type="match status" value="1"/>
</dbReference>
<keyword evidence="10" id="KW-1185">Reference proteome</keyword>
<keyword evidence="5 6" id="KW-0378">Hydrolase</keyword>
<feature type="binding site" evidence="6">
    <location>
        <position position="186"/>
    </location>
    <ligand>
        <name>substrate</name>
    </ligand>
</feature>
<comment type="function">
    <text evidence="1 6">Removes the N-terminal methionine from nascent proteins. The N-terminal methionine is often cleaved when the second residue in the primary sequence is small and uncharged (Met-Ala-, Cys, Gly, Pro, Ser, Thr, or Val). Requires deformylation of the N(alpha)-formylated initiator methionine before it can be hydrolyzed.</text>
</comment>
<dbReference type="PROSITE" id="PS00680">
    <property type="entry name" value="MAP_1"/>
    <property type="match status" value="1"/>
</dbReference>
<comment type="similarity">
    <text evidence="6">Belongs to the peptidase M24A family. Methionine aminopeptidase type 1 subfamily.</text>
</comment>
<evidence type="ECO:0000256" key="2">
    <source>
        <dbReference type="ARBA" id="ARBA00022438"/>
    </source>
</evidence>
<evidence type="ECO:0000313" key="10">
    <source>
        <dbReference type="Proteomes" id="UP001501612"/>
    </source>
</evidence>
<organism evidence="9 10">
    <name type="scientific">Nocardioides lentus</name>
    <dbReference type="NCBI Taxonomy" id="338077"/>
    <lineage>
        <taxon>Bacteria</taxon>
        <taxon>Bacillati</taxon>
        <taxon>Actinomycetota</taxon>
        <taxon>Actinomycetes</taxon>
        <taxon>Propionibacteriales</taxon>
        <taxon>Nocardioidaceae</taxon>
        <taxon>Nocardioides</taxon>
    </lineage>
</organism>
<feature type="binding site" evidence="6">
    <location>
        <position position="243"/>
    </location>
    <ligand>
        <name>a divalent metal cation</name>
        <dbReference type="ChEBI" id="CHEBI:60240"/>
        <label>1</label>
    </ligand>
</feature>
<gene>
    <name evidence="9" type="primary">map_2</name>
    <name evidence="6" type="synonym">map</name>
    <name evidence="9" type="ORF">GCM10009737_31370</name>
</gene>
<keyword evidence="2 6" id="KW-0031">Aminopeptidase</keyword>
<comment type="caution">
    <text evidence="9">The sequence shown here is derived from an EMBL/GenBank/DDBJ whole genome shotgun (WGS) entry which is preliminary data.</text>
</comment>
<dbReference type="EC" id="3.4.11.18" evidence="6 7"/>
<comment type="subunit">
    <text evidence="6">Monomer.</text>
</comment>
<dbReference type="PANTHER" id="PTHR43330:SF27">
    <property type="entry name" value="METHIONINE AMINOPEPTIDASE"/>
    <property type="match status" value="1"/>
</dbReference>
<feature type="binding site" evidence="6">
    <location>
        <position position="243"/>
    </location>
    <ligand>
        <name>a divalent metal cation</name>
        <dbReference type="ChEBI" id="CHEBI:60240"/>
        <label>2</label>
        <note>catalytic</note>
    </ligand>
</feature>
<proteinExistence type="inferred from homology"/>
<protein>
    <recommendedName>
        <fullName evidence="6 7">Methionine aminopeptidase</fullName>
        <shortName evidence="6">MAP</shortName>
        <shortName evidence="6">MetAP</shortName>
        <ecNumber evidence="6 7">3.4.11.18</ecNumber>
    </recommendedName>
    <alternativeName>
        <fullName evidence="6">Peptidase M</fullName>
    </alternativeName>
</protein>
<evidence type="ECO:0000259" key="8">
    <source>
        <dbReference type="Pfam" id="PF00557"/>
    </source>
</evidence>
<evidence type="ECO:0000256" key="4">
    <source>
        <dbReference type="ARBA" id="ARBA00022723"/>
    </source>
</evidence>
<accession>A0ABN2PPS3</accession>
<evidence type="ECO:0000256" key="1">
    <source>
        <dbReference type="ARBA" id="ARBA00002521"/>
    </source>
</evidence>
<reference evidence="9 10" key="1">
    <citation type="journal article" date="2019" name="Int. J. Syst. Evol. Microbiol.">
        <title>The Global Catalogue of Microorganisms (GCM) 10K type strain sequencing project: providing services to taxonomists for standard genome sequencing and annotation.</title>
        <authorList>
            <consortium name="The Broad Institute Genomics Platform"/>
            <consortium name="The Broad Institute Genome Sequencing Center for Infectious Disease"/>
            <person name="Wu L."/>
            <person name="Ma J."/>
        </authorList>
    </citation>
    <scope>NUCLEOTIDE SEQUENCE [LARGE SCALE GENOMIC DNA]</scope>
    <source>
        <strain evidence="9 10">JCM 14046</strain>
    </source>
</reference>
<dbReference type="Proteomes" id="UP001501612">
    <property type="component" value="Unassembled WGS sequence"/>
</dbReference>
<feature type="binding site" evidence="6">
    <location>
        <position position="87"/>
    </location>
    <ligand>
        <name>substrate</name>
    </ligand>
</feature>
<sequence length="278" mass="28853">MVAPLLRRLRGIELKTPEQVRAMRVAGLVVADALAALRDAVVPGVTTAQLDRLAETVIRDAGATPSFLGYQGFPGTLCTSVNDVVVHGIPDDTVVREGDLVSLDCGAIVDGWHGDSALTVAVGDVSAAEQHLVRVTEEAMWAGIVAARPGARVGDVSHAVESHARAAGLTGIVADYTGHGIGTALHQPPDVPNVGRPGRGVRLEVGMVIAVEPMLTLGEPDTDLDEDGWTVRSADGTRAAHSEHTVALTESGPWVLTAADGGRDALSRRGVTLSRDAV</sequence>
<feature type="binding site" evidence="6">
    <location>
        <position position="115"/>
    </location>
    <ligand>
        <name>a divalent metal cation</name>
        <dbReference type="ChEBI" id="CHEBI:60240"/>
        <label>2</label>
        <note>catalytic</note>
    </ligand>
</feature>
<dbReference type="InterPro" id="IPR000994">
    <property type="entry name" value="Pept_M24"/>
</dbReference>
<dbReference type="PRINTS" id="PR00599">
    <property type="entry name" value="MAPEPTIDASE"/>
</dbReference>
<evidence type="ECO:0000256" key="3">
    <source>
        <dbReference type="ARBA" id="ARBA00022670"/>
    </source>
</evidence>
<dbReference type="InterPro" id="IPR036005">
    <property type="entry name" value="Creatinase/aminopeptidase-like"/>
</dbReference>
<dbReference type="SUPFAM" id="SSF55920">
    <property type="entry name" value="Creatinase/aminopeptidase"/>
    <property type="match status" value="1"/>
</dbReference>
<feature type="binding site" evidence="6">
    <location>
        <position position="104"/>
    </location>
    <ligand>
        <name>a divalent metal cation</name>
        <dbReference type="ChEBI" id="CHEBI:60240"/>
        <label>1</label>
    </ligand>
</feature>
<dbReference type="Gene3D" id="3.90.230.10">
    <property type="entry name" value="Creatinase/methionine aminopeptidase superfamily"/>
    <property type="match status" value="1"/>
</dbReference>
<evidence type="ECO:0000256" key="6">
    <source>
        <dbReference type="HAMAP-Rule" id="MF_01974"/>
    </source>
</evidence>